<keyword evidence="2" id="KW-1185">Reference proteome</keyword>
<dbReference type="WBParaSite" id="Pan_g9083.t1">
    <property type="protein sequence ID" value="Pan_g9083.t1"/>
    <property type="gene ID" value="Pan_g9083"/>
</dbReference>
<dbReference type="Proteomes" id="UP000492821">
    <property type="component" value="Unassembled WGS sequence"/>
</dbReference>
<reference evidence="2" key="1">
    <citation type="journal article" date="2013" name="Genetics">
        <title>The draft genome and transcriptome of Panagrellus redivivus are shaped by the harsh demands of a free-living lifestyle.</title>
        <authorList>
            <person name="Srinivasan J."/>
            <person name="Dillman A.R."/>
            <person name="Macchietto M.G."/>
            <person name="Heikkinen L."/>
            <person name="Lakso M."/>
            <person name="Fracchia K.M."/>
            <person name="Antoshechkin I."/>
            <person name="Mortazavi A."/>
            <person name="Wong G."/>
            <person name="Sternberg P.W."/>
        </authorList>
    </citation>
    <scope>NUCLEOTIDE SEQUENCE [LARGE SCALE GENOMIC DNA]</scope>
    <source>
        <strain evidence="2">MT8872</strain>
    </source>
</reference>
<evidence type="ECO:0000313" key="3">
    <source>
        <dbReference type="WBParaSite" id="Pan_g9083.t1"/>
    </source>
</evidence>
<sequence length="75" mass="8077">MASLGTFHKGVLSLALTWEQTEETCLVEGSGIVDTFHRSSDSHLHLGSHAAYSSRPQPPSSIAVPTDTDEQLQNV</sequence>
<organism evidence="2 3">
    <name type="scientific">Panagrellus redivivus</name>
    <name type="common">Microworm</name>
    <dbReference type="NCBI Taxonomy" id="6233"/>
    <lineage>
        <taxon>Eukaryota</taxon>
        <taxon>Metazoa</taxon>
        <taxon>Ecdysozoa</taxon>
        <taxon>Nematoda</taxon>
        <taxon>Chromadorea</taxon>
        <taxon>Rhabditida</taxon>
        <taxon>Tylenchina</taxon>
        <taxon>Panagrolaimomorpha</taxon>
        <taxon>Panagrolaimoidea</taxon>
        <taxon>Panagrolaimidae</taxon>
        <taxon>Panagrellus</taxon>
    </lineage>
</organism>
<reference evidence="3" key="2">
    <citation type="submission" date="2020-10" db="UniProtKB">
        <authorList>
            <consortium name="WormBaseParasite"/>
        </authorList>
    </citation>
    <scope>IDENTIFICATION</scope>
</reference>
<evidence type="ECO:0000313" key="2">
    <source>
        <dbReference type="Proteomes" id="UP000492821"/>
    </source>
</evidence>
<dbReference type="AlphaFoldDB" id="A0A7E4W9Q8"/>
<name>A0A7E4W9Q8_PANRE</name>
<accession>A0A7E4W9Q8</accession>
<protein>
    <submittedName>
        <fullName evidence="3">Uncharacterized protein</fullName>
    </submittedName>
</protein>
<feature type="region of interest" description="Disordered" evidence="1">
    <location>
        <begin position="47"/>
        <end position="75"/>
    </location>
</feature>
<proteinExistence type="predicted"/>
<evidence type="ECO:0000256" key="1">
    <source>
        <dbReference type="SAM" id="MobiDB-lite"/>
    </source>
</evidence>